<evidence type="ECO:0000313" key="2">
    <source>
        <dbReference type="EMBL" id="KAJ8420423.1"/>
    </source>
</evidence>
<organism evidence="2 3">
    <name type="scientific">Carnegiea gigantea</name>
    <dbReference type="NCBI Taxonomy" id="171969"/>
    <lineage>
        <taxon>Eukaryota</taxon>
        <taxon>Viridiplantae</taxon>
        <taxon>Streptophyta</taxon>
        <taxon>Embryophyta</taxon>
        <taxon>Tracheophyta</taxon>
        <taxon>Spermatophyta</taxon>
        <taxon>Magnoliopsida</taxon>
        <taxon>eudicotyledons</taxon>
        <taxon>Gunneridae</taxon>
        <taxon>Pentapetalae</taxon>
        <taxon>Caryophyllales</taxon>
        <taxon>Cactineae</taxon>
        <taxon>Cactaceae</taxon>
        <taxon>Cactoideae</taxon>
        <taxon>Echinocereeae</taxon>
        <taxon>Carnegiea</taxon>
    </lineage>
</organism>
<accession>A0A9Q1JIN8</accession>
<dbReference type="AlphaFoldDB" id="A0A9Q1JIN8"/>
<protein>
    <submittedName>
        <fullName evidence="2">Uncharacterized protein</fullName>
    </submittedName>
</protein>
<name>A0A9Q1JIN8_9CARY</name>
<feature type="region of interest" description="Disordered" evidence="1">
    <location>
        <begin position="1"/>
        <end position="35"/>
    </location>
</feature>
<feature type="region of interest" description="Disordered" evidence="1">
    <location>
        <begin position="273"/>
        <end position="295"/>
    </location>
</feature>
<dbReference type="Proteomes" id="UP001153076">
    <property type="component" value="Unassembled WGS sequence"/>
</dbReference>
<evidence type="ECO:0000313" key="3">
    <source>
        <dbReference type="Proteomes" id="UP001153076"/>
    </source>
</evidence>
<keyword evidence="3" id="KW-1185">Reference proteome</keyword>
<evidence type="ECO:0000256" key="1">
    <source>
        <dbReference type="SAM" id="MobiDB-lite"/>
    </source>
</evidence>
<gene>
    <name evidence="2" type="ORF">Cgig2_012536</name>
</gene>
<sequence>MGKCKMGNLYTSRRQSRKVTTHKSEEQAAEEIEQGGHENMSALLGTFKSDDERSIVRDNDSVPTVDGEGENMTALLGMLETSLSCWLVKVYPLLHCEGIPRNMYFSYTVILISSLLQGGDKEISALEEAMVSSGQMSRVGERESTAILEAAKPPVPEVRFIPILVHFNYMWGGDDKISALLGVLENGGPLLSVGEIESAPVVEAGEAPLIPKGGDISTSTLLKTSALLNMLKTASYPSSVGKSLPAIDAREPSIPQGEYHTIHASLLAKNTGTTYSSEGKTALPVDTREPPIPQPRDEKTRAIVRVADTGGSPTAGAVGSLSVAGGQPPIRQAPSAIARQMWKATVRRGQPTSPSYPSNLKDAPMAIQNYLLRSMCTKDVELLCAMWRRCKSSKKVTDWIVELNKGGVQHISAFHVKGLVKVLPRGDLGDKAGEYCINGFAIDHYGVNALIRRPYTPLAAYGDVGTQASPHEGGHLNWYSYIGGHSLAMPIAHQVYEVHTVL</sequence>
<dbReference type="EMBL" id="JAKOGI010003443">
    <property type="protein sequence ID" value="KAJ8420423.1"/>
    <property type="molecule type" value="Genomic_DNA"/>
</dbReference>
<reference evidence="2" key="1">
    <citation type="submission" date="2022-04" db="EMBL/GenBank/DDBJ databases">
        <title>Carnegiea gigantea Genome sequencing and assembly v2.</title>
        <authorList>
            <person name="Copetti D."/>
            <person name="Sanderson M.J."/>
            <person name="Burquez A."/>
            <person name="Wojciechowski M.F."/>
        </authorList>
    </citation>
    <scope>NUCLEOTIDE SEQUENCE</scope>
    <source>
        <strain evidence="2">SGP5-SGP5p</strain>
        <tissue evidence="2">Aerial part</tissue>
    </source>
</reference>
<comment type="caution">
    <text evidence="2">The sequence shown here is derived from an EMBL/GenBank/DDBJ whole genome shotgun (WGS) entry which is preliminary data.</text>
</comment>
<proteinExistence type="predicted"/>